<dbReference type="AlphaFoldDB" id="X1J9B7"/>
<evidence type="ECO:0000256" key="1">
    <source>
        <dbReference type="SAM" id="Coils"/>
    </source>
</evidence>
<protein>
    <submittedName>
        <fullName evidence="2">Uncharacterized protein</fullName>
    </submittedName>
</protein>
<feature type="coiled-coil region" evidence="1">
    <location>
        <begin position="84"/>
        <end position="118"/>
    </location>
</feature>
<evidence type="ECO:0000313" key="2">
    <source>
        <dbReference type="EMBL" id="GAH66368.1"/>
    </source>
</evidence>
<proteinExistence type="predicted"/>
<organism evidence="2">
    <name type="scientific">marine sediment metagenome</name>
    <dbReference type="NCBI Taxonomy" id="412755"/>
    <lineage>
        <taxon>unclassified sequences</taxon>
        <taxon>metagenomes</taxon>
        <taxon>ecological metagenomes</taxon>
    </lineage>
</organism>
<sequence length="129" mass="15437">MSDKKYEKKCEACGDVVHTYMFEDGYGGHSYNHKNVKPYEDKRFNLPEREYALTARICLKCIRKEPSLHSFINKKRIEWFNEKIENNKGRIKHAQAQIKGLEKSIPKIEKEIEVLIRKRNRLEPKKEEK</sequence>
<reference evidence="2" key="1">
    <citation type="journal article" date="2014" name="Front. Microbiol.">
        <title>High frequency of phylogenetically diverse reductive dehalogenase-homologous genes in deep subseafloor sedimentary metagenomes.</title>
        <authorList>
            <person name="Kawai M."/>
            <person name="Futagami T."/>
            <person name="Toyoda A."/>
            <person name="Takaki Y."/>
            <person name="Nishi S."/>
            <person name="Hori S."/>
            <person name="Arai W."/>
            <person name="Tsubouchi T."/>
            <person name="Morono Y."/>
            <person name="Uchiyama I."/>
            <person name="Ito T."/>
            <person name="Fujiyama A."/>
            <person name="Inagaki F."/>
            <person name="Takami H."/>
        </authorList>
    </citation>
    <scope>NUCLEOTIDE SEQUENCE</scope>
    <source>
        <strain evidence="2">Expedition CK06-06</strain>
    </source>
</reference>
<keyword evidence="1" id="KW-0175">Coiled coil</keyword>
<accession>X1J9B7</accession>
<gene>
    <name evidence="2" type="ORF">S03H2_42934</name>
</gene>
<name>X1J9B7_9ZZZZ</name>
<dbReference type="EMBL" id="BARU01026750">
    <property type="protein sequence ID" value="GAH66368.1"/>
    <property type="molecule type" value="Genomic_DNA"/>
</dbReference>
<comment type="caution">
    <text evidence="2">The sequence shown here is derived from an EMBL/GenBank/DDBJ whole genome shotgun (WGS) entry which is preliminary data.</text>
</comment>